<proteinExistence type="predicted"/>
<organism evidence="1 2">
    <name type="scientific">Asaia bogorensis NBRC 16594</name>
    <dbReference type="NCBI Taxonomy" id="1231624"/>
    <lineage>
        <taxon>Bacteria</taxon>
        <taxon>Pseudomonadati</taxon>
        <taxon>Pseudomonadota</taxon>
        <taxon>Alphaproteobacteria</taxon>
        <taxon>Acetobacterales</taxon>
        <taxon>Acetobacteraceae</taxon>
        <taxon>Asaia</taxon>
    </lineage>
</organism>
<evidence type="ECO:0000313" key="2">
    <source>
        <dbReference type="Proteomes" id="UP000321287"/>
    </source>
</evidence>
<accession>A0AAN4U352</accession>
<dbReference type="Proteomes" id="UP000321287">
    <property type="component" value="Unassembled WGS sequence"/>
</dbReference>
<reference evidence="1 2" key="1">
    <citation type="submission" date="2019-07" db="EMBL/GenBank/DDBJ databases">
        <title>Whole genome shotgun sequence of Asaia bogorensis NBRC 16594.</title>
        <authorList>
            <person name="Hosoyama A."/>
            <person name="Uohara A."/>
            <person name="Ohji S."/>
            <person name="Ichikawa N."/>
        </authorList>
    </citation>
    <scope>NUCLEOTIDE SEQUENCE [LARGE SCALE GENOMIC DNA]</scope>
    <source>
        <strain evidence="1 2">NBRC 16594</strain>
    </source>
</reference>
<gene>
    <name evidence="1" type="ORF">ABO01nite_21090</name>
</gene>
<sequence length="116" mass="12285">MTMRLIGPEQGVLFLGGNDGTFGHNQIGVVPAHPAHGAIRDEFRDREPDRDAGLATMAYRGIDNAVAAPETGTGQAIVKLVDITAGQLGHDLALRPAGEIRAGRRLCRVEELGTMS</sequence>
<comment type="caution">
    <text evidence="1">The sequence shown here is derived from an EMBL/GenBank/DDBJ whole genome shotgun (WGS) entry which is preliminary data.</text>
</comment>
<dbReference type="EMBL" id="BJVS01000006">
    <property type="protein sequence ID" value="GEL54102.1"/>
    <property type="molecule type" value="Genomic_DNA"/>
</dbReference>
<protein>
    <submittedName>
        <fullName evidence="1">Uncharacterized protein</fullName>
    </submittedName>
</protein>
<dbReference type="AlphaFoldDB" id="A0AAN4U352"/>
<keyword evidence="2" id="KW-1185">Reference proteome</keyword>
<evidence type="ECO:0000313" key="1">
    <source>
        <dbReference type="EMBL" id="GEL54102.1"/>
    </source>
</evidence>
<name>A0AAN4U352_9PROT</name>